<dbReference type="STRING" id="1109443.G4TNL5"/>
<feature type="region of interest" description="Disordered" evidence="10">
    <location>
        <begin position="400"/>
        <end position="441"/>
    </location>
</feature>
<evidence type="ECO:0000256" key="10">
    <source>
        <dbReference type="SAM" id="MobiDB-lite"/>
    </source>
</evidence>
<proteinExistence type="predicted"/>
<name>G4TNL5_SERID</name>
<keyword evidence="2" id="KW-0479">Metal-binding</keyword>
<feature type="region of interest" description="Disordered" evidence="10">
    <location>
        <begin position="148"/>
        <end position="186"/>
    </location>
</feature>
<dbReference type="EMBL" id="CAFZ01000190">
    <property type="protein sequence ID" value="CCA72908.1"/>
    <property type="molecule type" value="Genomic_DNA"/>
</dbReference>
<protein>
    <submittedName>
        <fullName evidence="12">Related to ZAP1-metalloregulatory protein involved in zinc-responsive transcriptional regulation</fullName>
    </submittedName>
</protein>
<keyword evidence="8" id="KW-0539">Nucleus</keyword>
<dbReference type="InterPro" id="IPR013087">
    <property type="entry name" value="Znf_C2H2_type"/>
</dbReference>
<dbReference type="InterPro" id="IPR051061">
    <property type="entry name" value="Zinc_finger_trans_reg"/>
</dbReference>
<reference evidence="12 13" key="1">
    <citation type="journal article" date="2011" name="PLoS Pathog.">
        <title>Endophytic Life Strategies Decoded by Genome and Transcriptome Analyses of the Mutualistic Root Symbiont Piriformospora indica.</title>
        <authorList>
            <person name="Zuccaro A."/>
            <person name="Lahrmann U."/>
            <person name="Guldener U."/>
            <person name="Langen G."/>
            <person name="Pfiffi S."/>
            <person name="Biedenkopf D."/>
            <person name="Wong P."/>
            <person name="Samans B."/>
            <person name="Grimm C."/>
            <person name="Basiewicz M."/>
            <person name="Murat C."/>
            <person name="Martin F."/>
            <person name="Kogel K.H."/>
        </authorList>
    </citation>
    <scope>NUCLEOTIDE SEQUENCE [LARGE SCALE GENOMIC DNA]</scope>
    <source>
        <strain evidence="12 13">DSM 11827</strain>
    </source>
</reference>
<comment type="subcellular location">
    <subcellularLocation>
        <location evidence="1">Nucleus</location>
    </subcellularLocation>
</comment>
<evidence type="ECO:0000256" key="5">
    <source>
        <dbReference type="ARBA" id="ARBA00022833"/>
    </source>
</evidence>
<dbReference type="FunFam" id="3.30.160.60:FF:000125">
    <property type="entry name" value="Putative zinc finger protein 143"/>
    <property type="match status" value="2"/>
</dbReference>
<evidence type="ECO:0000256" key="1">
    <source>
        <dbReference type="ARBA" id="ARBA00004123"/>
    </source>
</evidence>
<dbReference type="SUPFAM" id="SSF57667">
    <property type="entry name" value="beta-beta-alpha zinc fingers"/>
    <property type="match status" value="3"/>
</dbReference>
<evidence type="ECO:0000256" key="9">
    <source>
        <dbReference type="PROSITE-ProRule" id="PRU00042"/>
    </source>
</evidence>
<dbReference type="SMART" id="SM00355">
    <property type="entry name" value="ZnF_C2H2"/>
    <property type="match status" value="5"/>
</dbReference>
<dbReference type="InterPro" id="IPR036236">
    <property type="entry name" value="Znf_C2H2_sf"/>
</dbReference>
<keyword evidence="6" id="KW-0805">Transcription regulation</keyword>
<dbReference type="Pfam" id="PF00096">
    <property type="entry name" value="zf-C2H2"/>
    <property type="match status" value="3"/>
</dbReference>
<sequence length="577" mass="62418">MSANMHLDSEMARHQQFLSQLGASDGGLFGIDPTLLPDHLGAYHDDDNAGDGDEGEEHDGQDVGDAEQLDHEDHDVPTPPFYNGEIPEPSARPRAGTLKSPTSMQGPSLANGQGVSAGSSASAGGAGGQRISRLPDPRAQALMQLVPMPSQLPPGAQHDPNGQQMNDLGGMHNYDDPRYNTPTGGAQPGMLPHPAMLMAPGLAPVGLSTANPADQVGTWTESVNAYWQPMGLPAFQAPVLVSGGLAATIRDARIAWMVGESVCGHPSCLGRRFERKTNLLKHLLTHVEARPYVCPVQGCDQAFKQKWLLDRHGRVHSTNKEVHKCPVPGCTTTCSSLYNLRNHELVHSETKKFLCEFENCGRTFATARNLRLHQRTHTGDKPFACDYPGCGMRYHRPAHLKRHQEIHSDNPKPKARKRKDGTSTTTGRRNRRTNSELDNEIDELAGDADAYMARLNAAGSANGDEEAGVRARPRRSAAVAAMQANRSKKYQDVDFGDDGEEEEEEDDEDDEDEVGPDGDAGMDEDDEEDDEEEDADGYRGYAKRSGFTPGRKGAPAGPTMGGVPAIAYPMPGYGQHA</sequence>
<dbReference type="Proteomes" id="UP000007148">
    <property type="component" value="Unassembled WGS sequence"/>
</dbReference>
<dbReference type="AlphaFoldDB" id="G4TNL5"/>
<dbReference type="PROSITE" id="PS00028">
    <property type="entry name" value="ZINC_FINGER_C2H2_1"/>
    <property type="match status" value="3"/>
</dbReference>
<feature type="domain" description="C2H2-type" evidence="11">
    <location>
        <begin position="383"/>
        <end position="412"/>
    </location>
</feature>
<feature type="domain" description="C2H2-type" evidence="11">
    <location>
        <begin position="353"/>
        <end position="382"/>
    </location>
</feature>
<comment type="caution">
    <text evidence="12">The sequence shown here is derived from an EMBL/GenBank/DDBJ whole genome shotgun (WGS) entry which is preliminary data.</text>
</comment>
<dbReference type="GO" id="GO:0000981">
    <property type="term" value="F:DNA-binding transcription factor activity, RNA polymerase II-specific"/>
    <property type="evidence" value="ECO:0007669"/>
    <property type="project" value="UniProtKB-ARBA"/>
</dbReference>
<gene>
    <name evidence="12" type="ORF">PIIN_06844</name>
</gene>
<evidence type="ECO:0000256" key="7">
    <source>
        <dbReference type="ARBA" id="ARBA00023163"/>
    </source>
</evidence>
<dbReference type="OrthoDB" id="6077919at2759"/>
<evidence type="ECO:0000256" key="2">
    <source>
        <dbReference type="ARBA" id="ARBA00022723"/>
    </source>
</evidence>
<feature type="compositionally biased region" description="Basic and acidic residues" evidence="10">
    <location>
        <begin position="403"/>
        <end position="412"/>
    </location>
</feature>
<keyword evidence="7" id="KW-0804">Transcription</keyword>
<organism evidence="12 13">
    <name type="scientific">Serendipita indica (strain DSM 11827)</name>
    <name type="common">Root endophyte fungus</name>
    <name type="synonym">Piriformospora indica</name>
    <dbReference type="NCBI Taxonomy" id="1109443"/>
    <lineage>
        <taxon>Eukaryota</taxon>
        <taxon>Fungi</taxon>
        <taxon>Dikarya</taxon>
        <taxon>Basidiomycota</taxon>
        <taxon>Agaricomycotina</taxon>
        <taxon>Agaricomycetes</taxon>
        <taxon>Sebacinales</taxon>
        <taxon>Serendipitaceae</taxon>
        <taxon>Serendipita</taxon>
    </lineage>
</organism>
<dbReference type="HOGENOM" id="CLU_472601_0_0_1"/>
<evidence type="ECO:0000259" key="11">
    <source>
        <dbReference type="PROSITE" id="PS50157"/>
    </source>
</evidence>
<dbReference type="PANTHER" id="PTHR46179">
    <property type="entry name" value="ZINC FINGER PROTEIN"/>
    <property type="match status" value="1"/>
</dbReference>
<evidence type="ECO:0000313" key="13">
    <source>
        <dbReference type="Proteomes" id="UP000007148"/>
    </source>
</evidence>
<dbReference type="GO" id="GO:0008270">
    <property type="term" value="F:zinc ion binding"/>
    <property type="evidence" value="ECO:0007669"/>
    <property type="project" value="UniProtKB-KW"/>
</dbReference>
<feature type="region of interest" description="Disordered" evidence="10">
    <location>
        <begin position="460"/>
        <end position="577"/>
    </location>
</feature>
<dbReference type="GO" id="GO:0000978">
    <property type="term" value="F:RNA polymerase II cis-regulatory region sequence-specific DNA binding"/>
    <property type="evidence" value="ECO:0007669"/>
    <property type="project" value="UniProtKB-ARBA"/>
</dbReference>
<evidence type="ECO:0000313" key="12">
    <source>
        <dbReference type="EMBL" id="CCA72908.1"/>
    </source>
</evidence>
<dbReference type="PANTHER" id="PTHR46179:SF13">
    <property type="entry name" value="C2H2-TYPE DOMAIN-CONTAINING PROTEIN"/>
    <property type="match status" value="1"/>
</dbReference>
<keyword evidence="4 9" id="KW-0863">Zinc-finger</keyword>
<dbReference type="eggNOG" id="KOG1721">
    <property type="taxonomic scope" value="Eukaryota"/>
</dbReference>
<dbReference type="InParanoid" id="G4TNL5"/>
<keyword evidence="3" id="KW-0677">Repeat</keyword>
<feature type="compositionally biased region" description="Acidic residues" evidence="10">
    <location>
        <begin position="48"/>
        <end position="67"/>
    </location>
</feature>
<evidence type="ECO:0000256" key="8">
    <source>
        <dbReference type="ARBA" id="ARBA00023242"/>
    </source>
</evidence>
<accession>G4TNL5</accession>
<evidence type="ECO:0000256" key="6">
    <source>
        <dbReference type="ARBA" id="ARBA00023015"/>
    </source>
</evidence>
<feature type="domain" description="C2H2-type" evidence="11">
    <location>
        <begin position="292"/>
        <end position="321"/>
    </location>
</feature>
<evidence type="ECO:0000256" key="4">
    <source>
        <dbReference type="ARBA" id="ARBA00022771"/>
    </source>
</evidence>
<dbReference type="Gene3D" id="3.30.160.60">
    <property type="entry name" value="Classic Zinc Finger"/>
    <property type="match status" value="4"/>
</dbReference>
<keyword evidence="5" id="KW-0862">Zinc</keyword>
<evidence type="ECO:0000256" key="3">
    <source>
        <dbReference type="ARBA" id="ARBA00022737"/>
    </source>
</evidence>
<feature type="region of interest" description="Disordered" evidence="10">
    <location>
        <begin position="23"/>
        <end position="133"/>
    </location>
</feature>
<keyword evidence="13" id="KW-1185">Reference proteome</keyword>
<dbReference type="GO" id="GO:0005634">
    <property type="term" value="C:nucleus"/>
    <property type="evidence" value="ECO:0007669"/>
    <property type="project" value="UniProtKB-SubCell"/>
</dbReference>
<dbReference type="PROSITE" id="PS50157">
    <property type="entry name" value="ZINC_FINGER_C2H2_2"/>
    <property type="match status" value="3"/>
</dbReference>
<feature type="compositionally biased region" description="Acidic residues" evidence="10">
    <location>
        <begin position="494"/>
        <end position="535"/>
    </location>
</feature>
<feature type="compositionally biased region" description="Polar residues" evidence="10">
    <location>
        <begin position="99"/>
        <end position="114"/>
    </location>
</feature>